<evidence type="ECO:0000313" key="2">
    <source>
        <dbReference type="Proteomes" id="UP001497700"/>
    </source>
</evidence>
<gene>
    <name evidence="1" type="ORF">F4820DRAFT_82323</name>
</gene>
<comment type="caution">
    <text evidence="1">The sequence shown here is derived from an EMBL/GenBank/DDBJ whole genome shotgun (WGS) entry which is preliminary data.</text>
</comment>
<protein>
    <submittedName>
        <fullName evidence="1">NAD(P)-binding protein</fullName>
    </submittedName>
</protein>
<organism evidence="1 2">
    <name type="scientific">Hypoxylon rubiginosum</name>
    <dbReference type="NCBI Taxonomy" id="110542"/>
    <lineage>
        <taxon>Eukaryota</taxon>
        <taxon>Fungi</taxon>
        <taxon>Dikarya</taxon>
        <taxon>Ascomycota</taxon>
        <taxon>Pezizomycotina</taxon>
        <taxon>Sordariomycetes</taxon>
        <taxon>Xylariomycetidae</taxon>
        <taxon>Xylariales</taxon>
        <taxon>Hypoxylaceae</taxon>
        <taxon>Hypoxylon</taxon>
    </lineage>
</organism>
<name>A0ACB9YPE9_9PEZI</name>
<proteinExistence type="predicted"/>
<reference evidence="1 2" key="1">
    <citation type="journal article" date="2022" name="New Phytol.">
        <title>Ecological generalism drives hyperdiversity of secondary metabolite gene clusters in xylarialean endophytes.</title>
        <authorList>
            <person name="Franco M.E.E."/>
            <person name="Wisecaver J.H."/>
            <person name="Arnold A.E."/>
            <person name="Ju Y.M."/>
            <person name="Slot J.C."/>
            <person name="Ahrendt S."/>
            <person name="Moore L.P."/>
            <person name="Eastman K.E."/>
            <person name="Scott K."/>
            <person name="Konkel Z."/>
            <person name="Mondo S.J."/>
            <person name="Kuo A."/>
            <person name="Hayes R.D."/>
            <person name="Haridas S."/>
            <person name="Andreopoulos B."/>
            <person name="Riley R."/>
            <person name="LaButti K."/>
            <person name="Pangilinan J."/>
            <person name="Lipzen A."/>
            <person name="Amirebrahimi M."/>
            <person name="Yan J."/>
            <person name="Adam C."/>
            <person name="Keymanesh K."/>
            <person name="Ng V."/>
            <person name="Louie K."/>
            <person name="Northen T."/>
            <person name="Drula E."/>
            <person name="Henrissat B."/>
            <person name="Hsieh H.M."/>
            <person name="Youens-Clark K."/>
            <person name="Lutzoni F."/>
            <person name="Miadlikowska J."/>
            <person name="Eastwood D.C."/>
            <person name="Hamelin R.C."/>
            <person name="Grigoriev I.V."/>
            <person name="U'Ren J.M."/>
        </authorList>
    </citation>
    <scope>NUCLEOTIDE SEQUENCE [LARGE SCALE GENOMIC DNA]</scope>
    <source>
        <strain evidence="1 2">CBS 119005</strain>
    </source>
</reference>
<keyword evidence="2" id="KW-1185">Reference proteome</keyword>
<sequence length="281" mass="30015">MNGNSTHSPRRLSVIVTGGASGLGLSMTKYFASLGYIVTIFDVNTNAGHKVAAEVASENPQATVGFKRTDVTSWTDQATAFREVYQQHGRIDVVIANAGISEQGASSLALVDEEEPSQPRLRTLDVNLTGTIYTVKLAIHYIKKNEPDVSTGSRGCVICTSSNAGLYPFPVAPIYAASKFGVIGLVRSLAKVLERVKVSINALAPAVLETGIAPSKALFQEMIVTPHSTLIKGVAQLVENPKVTGAVAEIHGDKVTIRPPHDYVDEDTQSNLEIFWKLGVA</sequence>
<accession>A0ACB9YPE9</accession>
<evidence type="ECO:0000313" key="1">
    <source>
        <dbReference type="EMBL" id="KAI4861033.1"/>
    </source>
</evidence>
<dbReference type="EMBL" id="MU393564">
    <property type="protein sequence ID" value="KAI4861033.1"/>
    <property type="molecule type" value="Genomic_DNA"/>
</dbReference>
<dbReference type="Proteomes" id="UP001497700">
    <property type="component" value="Unassembled WGS sequence"/>
</dbReference>